<accession>A0A2R6QIT6</accession>
<dbReference type="AlphaFoldDB" id="A0A2R6QIT6"/>
<name>A0A2R6QIT6_9APHY</name>
<reference evidence="2 3" key="1">
    <citation type="submission" date="2018-02" db="EMBL/GenBank/DDBJ databases">
        <title>Genome sequence of the basidiomycete white-rot fungus Phlebia centrifuga.</title>
        <authorList>
            <person name="Granchi Z."/>
            <person name="Peng M."/>
            <person name="de Vries R.P."/>
            <person name="Hilden K."/>
            <person name="Makela M.R."/>
            <person name="Grigoriev I."/>
            <person name="Riley R."/>
        </authorList>
    </citation>
    <scope>NUCLEOTIDE SEQUENCE [LARGE SCALE GENOMIC DNA]</scope>
    <source>
        <strain evidence="2 3">FBCC195</strain>
    </source>
</reference>
<organism evidence="2 3">
    <name type="scientific">Hermanssonia centrifuga</name>
    <dbReference type="NCBI Taxonomy" id="98765"/>
    <lineage>
        <taxon>Eukaryota</taxon>
        <taxon>Fungi</taxon>
        <taxon>Dikarya</taxon>
        <taxon>Basidiomycota</taxon>
        <taxon>Agaricomycotina</taxon>
        <taxon>Agaricomycetes</taxon>
        <taxon>Polyporales</taxon>
        <taxon>Meruliaceae</taxon>
        <taxon>Hermanssonia</taxon>
    </lineage>
</organism>
<sequence length="91" mass="9760">PILISRFLLNLRQVGASQDPQNTTVSRFSIPALRVPTLASSALGNMGEDLDHGYTGDVYDVDEEVEFERTGDVPDTASSLPLHSSKGSSIV</sequence>
<feature type="compositionally biased region" description="Low complexity" evidence="1">
    <location>
        <begin position="78"/>
        <end position="91"/>
    </location>
</feature>
<feature type="region of interest" description="Disordered" evidence="1">
    <location>
        <begin position="68"/>
        <end position="91"/>
    </location>
</feature>
<evidence type="ECO:0000313" key="3">
    <source>
        <dbReference type="Proteomes" id="UP000186601"/>
    </source>
</evidence>
<feature type="non-terminal residue" evidence="2">
    <location>
        <position position="1"/>
    </location>
</feature>
<comment type="caution">
    <text evidence="2">The sequence shown here is derived from an EMBL/GenBank/DDBJ whole genome shotgun (WGS) entry which is preliminary data.</text>
</comment>
<keyword evidence="3" id="KW-1185">Reference proteome</keyword>
<protein>
    <submittedName>
        <fullName evidence="2">Uncharacterized protein</fullName>
    </submittedName>
</protein>
<gene>
    <name evidence="2" type="ORF">PHLCEN_2v3427</name>
</gene>
<proteinExistence type="predicted"/>
<dbReference type="EMBL" id="MLYV02000329">
    <property type="protein sequence ID" value="PSS08891.1"/>
    <property type="molecule type" value="Genomic_DNA"/>
</dbReference>
<dbReference type="Proteomes" id="UP000186601">
    <property type="component" value="Unassembled WGS sequence"/>
</dbReference>
<evidence type="ECO:0000313" key="2">
    <source>
        <dbReference type="EMBL" id="PSS08891.1"/>
    </source>
</evidence>
<evidence type="ECO:0000256" key="1">
    <source>
        <dbReference type="SAM" id="MobiDB-lite"/>
    </source>
</evidence>